<evidence type="ECO:0008006" key="3">
    <source>
        <dbReference type="Google" id="ProtNLM"/>
    </source>
</evidence>
<organism evidence="1 2">
    <name type="scientific">Halanaerobium saccharolyticum</name>
    <dbReference type="NCBI Taxonomy" id="43595"/>
    <lineage>
        <taxon>Bacteria</taxon>
        <taxon>Bacillati</taxon>
        <taxon>Bacillota</taxon>
        <taxon>Clostridia</taxon>
        <taxon>Halanaerobiales</taxon>
        <taxon>Halanaerobiaceae</taxon>
        <taxon>Halanaerobium</taxon>
    </lineage>
</organism>
<gene>
    <name evidence="1" type="ORF">C8C76_1653</name>
</gene>
<reference evidence="1 2" key="1">
    <citation type="submission" date="2018-04" db="EMBL/GenBank/DDBJ databases">
        <title>Subsurface microbial communities from deep shales in Ohio and West Virginia, USA.</title>
        <authorList>
            <person name="Wrighton K."/>
        </authorList>
    </citation>
    <scope>NUCLEOTIDE SEQUENCE [LARGE SCALE GENOMIC DNA]</scope>
    <source>
        <strain evidence="1 2">WC1</strain>
    </source>
</reference>
<dbReference type="AlphaFoldDB" id="A0A2T5RF48"/>
<dbReference type="RefSeq" id="WP_108142954.1">
    <property type="nucleotide sequence ID" value="NZ_QAXS01000065.1"/>
</dbReference>
<evidence type="ECO:0000313" key="1">
    <source>
        <dbReference type="EMBL" id="PTV92840.1"/>
    </source>
</evidence>
<evidence type="ECO:0000313" key="2">
    <source>
        <dbReference type="Proteomes" id="UP000244089"/>
    </source>
</evidence>
<protein>
    <recommendedName>
        <fullName evidence="3">IrrE N-terminal-like domain-containing protein</fullName>
    </recommendedName>
</protein>
<accession>A0A2T5RF48</accession>
<comment type="caution">
    <text evidence="1">The sequence shown here is derived from an EMBL/GenBank/DDBJ whole genome shotgun (WGS) entry which is preliminary data.</text>
</comment>
<proteinExistence type="predicted"/>
<dbReference type="EMBL" id="QAXS01000065">
    <property type="protein sequence ID" value="PTV92840.1"/>
    <property type="molecule type" value="Genomic_DNA"/>
</dbReference>
<name>A0A2T5RF48_9FIRM</name>
<dbReference type="Proteomes" id="UP000244089">
    <property type="component" value="Unassembled WGS sequence"/>
</dbReference>
<sequence>MIKNIKRLFTDVEYRKEFLDYLLDYLIDEILLYKAKLLFRREKRYIDEKKVNIIYSKELLEYRGIVLGALRVPKKEIIIDPILKGSTKDFVIGHEAYHLFLDHAKMNSERDLKIEMEADLMSAKMMINDLGYTKKEVIKAVKGLLVFTNQLLSKKYGDNKRAVELLMGEYKKEIDKRIEHKKY</sequence>